<reference evidence="7" key="1">
    <citation type="submission" date="2020-05" db="EMBL/GenBank/DDBJ databases">
        <authorList>
            <person name="Chiriac C."/>
            <person name="Salcher M."/>
            <person name="Ghai R."/>
            <person name="Kavagutti S V."/>
        </authorList>
    </citation>
    <scope>NUCLEOTIDE SEQUENCE</scope>
</reference>
<dbReference type="GO" id="GO:0071555">
    <property type="term" value="P:cell wall organization"/>
    <property type="evidence" value="ECO:0007669"/>
    <property type="project" value="UniProtKB-KW"/>
</dbReference>
<dbReference type="HAMAP" id="MF_02065">
    <property type="entry name" value="MltG"/>
    <property type="match status" value="1"/>
</dbReference>
<protein>
    <submittedName>
        <fullName evidence="7">Unannotated protein</fullName>
    </submittedName>
</protein>
<gene>
    <name evidence="7" type="ORF">UFOPK2242_00231</name>
</gene>
<dbReference type="AlphaFoldDB" id="A0A6J6KE62"/>
<dbReference type="PANTHER" id="PTHR30518:SF2">
    <property type="entry name" value="ENDOLYTIC MUREIN TRANSGLYCOSYLASE"/>
    <property type="match status" value="1"/>
</dbReference>
<dbReference type="PANTHER" id="PTHR30518">
    <property type="entry name" value="ENDOLYTIC MUREIN TRANSGLYCOSYLASE"/>
    <property type="match status" value="1"/>
</dbReference>
<dbReference type="EMBL" id="CAEZWM010000014">
    <property type="protein sequence ID" value="CAB4648037.1"/>
    <property type="molecule type" value="Genomic_DNA"/>
</dbReference>
<keyword evidence="6" id="KW-0961">Cell wall biogenesis/degradation</keyword>
<keyword evidence="3" id="KW-1133">Transmembrane helix</keyword>
<keyword evidence="1" id="KW-1003">Cell membrane</keyword>
<evidence type="ECO:0000256" key="4">
    <source>
        <dbReference type="ARBA" id="ARBA00023136"/>
    </source>
</evidence>
<evidence type="ECO:0000256" key="5">
    <source>
        <dbReference type="ARBA" id="ARBA00023239"/>
    </source>
</evidence>
<proteinExistence type="inferred from homology"/>
<evidence type="ECO:0000256" key="3">
    <source>
        <dbReference type="ARBA" id="ARBA00022989"/>
    </source>
</evidence>
<dbReference type="Gene3D" id="3.30.160.60">
    <property type="entry name" value="Classic Zinc Finger"/>
    <property type="match status" value="1"/>
</dbReference>
<evidence type="ECO:0000313" key="7">
    <source>
        <dbReference type="EMBL" id="CAB4648037.1"/>
    </source>
</evidence>
<dbReference type="GO" id="GO:0016829">
    <property type="term" value="F:lyase activity"/>
    <property type="evidence" value="ECO:0007669"/>
    <property type="project" value="UniProtKB-KW"/>
</dbReference>
<dbReference type="InterPro" id="IPR003770">
    <property type="entry name" value="MLTG-like"/>
</dbReference>
<sequence>MNEGGSVGGAVKRRKVIVIALTLALAVLLLFALLTVSMLGLTAGSGSASKRVVVDVKSGSSVSEIGSQLTSANVVPNAIAFKLYSRITSAGPFQAGKYELNTSQSVPSAIRALSRGPQISYRILALPPGLTIAEIAERVGSLRSMSSAAFLEVVASGSIRSKYQPEGNSSLEGLTWPDTYYISEQEDEAAVLKRIVDRFDSEILRMKIDEQASAQGKSVYEITTLASLIQGESRLDEDRPLISGVIANRMRLGMLLQIDATLLYARGDRGPLTSEDFARPGPYNSYKSLGLPPTPIMTVTAPSLIAALTPAEIPYLYYVLYEKNGKHKFATTYAEHLANIEDARRRGVL</sequence>
<evidence type="ECO:0000256" key="1">
    <source>
        <dbReference type="ARBA" id="ARBA00022475"/>
    </source>
</evidence>
<dbReference type="Gene3D" id="3.30.1490.480">
    <property type="entry name" value="Endolytic murein transglycosylase"/>
    <property type="match status" value="1"/>
</dbReference>
<keyword evidence="4" id="KW-0472">Membrane</keyword>
<dbReference type="Pfam" id="PF02618">
    <property type="entry name" value="YceG"/>
    <property type="match status" value="1"/>
</dbReference>
<organism evidence="7">
    <name type="scientific">freshwater metagenome</name>
    <dbReference type="NCBI Taxonomy" id="449393"/>
    <lineage>
        <taxon>unclassified sequences</taxon>
        <taxon>metagenomes</taxon>
        <taxon>ecological metagenomes</taxon>
    </lineage>
</organism>
<name>A0A6J6KE62_9ZZZZ</name>
<keyword evidence="2" id="KW-0812">Transmembrane</keyword>
<evidence type="ECO:0000256" key="2">
    <source>
        <dbReference type="ARBA" id="ARBA00022692"/>
    </source>
</evidence>
<evidence type="ECO:0000256" key="6">
    <source>
        <dbReference type="ARBA" id="ARBA00023316"/>
    </source>
</evidence>
<dbReference type="NCBIfam" id="TIGR00247">
    <property type="entry name" value="endolytic transglycosylase MltG"/>
    <property type="match status" value="1"/>
</dbReference>
<keyword evidence="5" id="KW-0456">Lyase</keyword>
<accession>A0A6J6KE62</accession>